<evidence type="ECO:0000313" key="11">
    <source>
        <dbReference type="EMBL" id="AIE38818.1"/>
    </source>
</evidence>
<dbReference type="EMBL" id="KF594189">
    <property type="protein sequence ID" value="AIE38603.1"/>
    <property type="molecule type" value="Genomic_DNA"/>
</dbReference>
<evidence type="ECO:0000313" key="9">
    <source>
        <dbReference type="EMBL" id="AIE38732.1"/>
    </source>
</evidence>
<reference evidence="5" key="1">
    <citation type="journal article" date="2014" name="ISME J.">
        <title>Human oral viruses are personal, persistent and gender-consistent.</title>
        <authorList>
            <person name="Abeles S.R."/>
            <person name="Robles-Sikisaka R."/>
            <person name="Ly M."/>
            <person name="Lum A.G."/>
            <person name="Salzman J."/>
            <person name="Boehm T.K."/>
            <person name="Pride D.T."/>
        </authorList>
    </citation>
    <scope>NUCLEOTIDE SEQUENCE</scope>
    <source>
        <strain evidence="8">Day14AM</strain>
        <strain evidence="1">Day1AM</strain>
        <strain evidence="2">Day1Noon</strain>
        <strain evidence="3">Day1PM</strain>
        <strain evidence="4">Day2AM</strain>
        <strain evidence="9">Day30AM</strain>
        <strain evidence="10">Day30Noon</strain>
        <strain evidence="5">Day4AM</strain>
        <strain evidence="11">Day60AM</strain>
        <strain evidence="6">Day7AM</strain>
        <strain evidence="7">Day7Noon</strain>
    </source>
</reference>
<accession>A0A075EHT9</accession>
<dbReference type="EMBL" id="KF594192">
    <property type="protein sequence ID" value="AIE38732.1"/>
    <property type="molecule type" value="Genomic_DNA"/>
</dbReference>
<evidence type="ECO:0000313" key="1">
    <source>
        <dbReference type="EMBL" id="AIE38388.1"/>
    </source>
</evidence>
<evidence type="ECO:0000313" key="4">
    <source>
        <dbReference type="EMBL" id="AIE38517.1"/>
    </source>
</evidence>
<dbReference type="EMBL" id="KF594191">
    <property type="protein sequence ID" value="AIE38689.1"/>
    <property type="molecule type" value="Genomic_DNA"/>
</dbReference>
<dbReference type="EMBL" id="KF594190">
    <property type="protein sequence ID" value="AIE38646.1"/>
    <property type="molecule type" value="Genomic_DNA"/>
</dbReference>
<protein>
    <submittedName>
        <fullName evidence="5">Uncharacterized protein</fullName>
    </submittedName>
</protein>
<dbReference type="EMBL" id="KF594194">
    <property type="protein sequence ID" value="AIE38818.1"/>
    <property type="molecule type" value="Genomic_DNA"/>
</dbReference>
<dbReference type="EMBL" id="KF594188">
    <property type="protein sequence ID" value="AIE38560.1"/>
    <property type="molecule type" value="Genomic_DNA"/>
</dbReference>
<evidence type="ECO:0000313" key="5">
    <source>
        <dbReference type="EMBL" id="AIE38560.1"/>
    </source>
</evidence>
<proteinExistence type="predicted"/>
<dbReference type="EMBL" id="KF594184">
    <property type="protein sequence ID" value="AIE38388.1"/>
    <property type="molecule type" value="Genomic_DNA"/>
</dbReference>
<dbReference type="EMBL" id="KF594193">
    <property type="protein sequence ID" value="AIE38775.1"/>
    <property type="molecule type" value="Genomic_DNA"/>
</dbReference>
<evidence type="ECO:0000313" key="3">
    <source>
        <dbReference type="EMBL" id="AIE38474.1"/>
    </source>
</evidence>
<organism evidence="5">
    <name type="scientific">Siphovirus contig89</name>
    <dbReference type="NCBI Taxonomy" id="1518022"/>
    <lineage>
        <taxon>Viruses</taxon>
        <taxon>Duplodnaviria</taxon>
        <taxon>Heunggongvirae</taxon>
        <taxon>Uroviricota</taxon>
        <taxon>Caudoviricetes</taxon>
    </lineage>
</organism>
<evidence type="ECO:0000313" key="8">
    <source>
        <dbReference type="EMBL" id="AIE38689.1"/>
    </source>
</evidence>
<evidence type="ECO:0000313" key="2">
    <source>
        <dbReference type="EMBL" id="AIE38431.1"/>
    </source>
</evidence>
<dbReference type="EMBL" id="KF594187">
    <property type="protein sequence ID" value="AIE38517.1"/>
    <property type="molecule type" value="Genomic_DNA"/>
</dbReference>
<evidence type="ECO:0000313" key="10">
    <source>
        <dbReference type="EMBL" id="AIE38775.1"/>
    </source>
</evidence>
<dbReference type="EMBL" id="KF594186">
    <property type="protein sequence ID" value="AIE38474.1"/>
    <property type="molecule type" value="Genomic_DNA"/>
</dbReference>
<dbReference type="EMBL" id="KF594185">
    <property type="protein sequence ID" value="AIE38431.1"/>
    <property type="molecule type" value="Genomic_DNA"/>
</dbReference>
<evidence type="ECO:0000313" key="7">
    <source>
        <dbReference type="EMBL" id="AIE38646.1"/>
    </source>
</evidence>
<name>A0A075EHT9_9CAUD</name>
<evidence type="ECO:0000313" key="6">
    <source>
        <dbReference type="EMBL" id="AIE38603.1"/>
    </source>
</evidence>
<sequence length="202" mass="21771">MGYILDTLGPGNKSGCTFIGATLVLPLQCGDAIVYLGLFVVEIMLLGINNNHGVTNSPGQFIGTGTLESHVSNKIGYLTHLGLSIRHPLHPRVARICSLGVESLQSLEWSGGTNPGLSLVGNYQDGVAIKISTAKTLSDRRMDPNSIPSIAKNTSRLLTSVVNSERRNLESPAMRITHETNNVTVPIVRSIYLTLLEMGHRQ</sequence>